<evidence type="ECO:0000313" key="5">
    <source>
        <dbReference type="RefSeq" id="XP_034100378.1"/>
    </source>
</evidence>
<dbReference type="SUPFAM" id="SSF50814">
    <property type="entry name" value="Lipocalins"/>
    <property type="match status" value="1"/>
</dbReference>
<dbReference type="InterPro" id="IPR022271">
    <property type="entry name" value="Lipocalin_ApoD"/>
</dbReference>
<reference evidence="5" key="1">
    <citation type="submission" date="2025-08" db="UniProtKB">
        <authorList>
            <consortium name="RefSeq"/>
        </authorList>
    </citation>
    <scope>IDENTIFICATION</scope>
    <source>
        <strain evidence="5">15112-1751.03</strain>
        <tissue evidence="5">Whole Adult</tissue>
    </source>
</reference>
<dbReference type="PIRSF" id="PIRSF036893">
    <property type="entry name" value="Lipocalin_ApoD"/>
    <property type="match status" value="1"/>
</dbReference>
<dbReference type="GO" id="GO:0005737">
    <property type="term" value="C:cytoplasm"/>
    <property type="evidence" value="ECO:0007669"/>
    <property type="project" value="TreeGrafter"/>
</dbReference>
<gene>
    <name evidence="5" type="primary">LOC117565402</name>
</gene>
<evidence type="ECO:0000259" key="3">
    <source>
        <dbReference type="Pfam" id="PF00061"/>
    </source>
</evidence>
<organism evidence="4 5">
    <name type="scientific">Drosophila albomicans</name>
    <name type="common">Fruit fly</name>
    <dbReference type="NCBI Taxonomy" id="7291"/>
    <lineage>
        <taxon>Eukaryota</taxon>
        <taxon>Metazoa</taxon>
        <taxon>Ecdysozoa</taxon>
        <taxon>Arthropoda</taxon>
        <taxon>Hexapoda</taxon>
        <taxon>Insecta</taxon>
        <taxon>Pterygota</taxon>
        <taxon>Neoptera</taxon>
        <taxon>Endopterygota</taxon>
        <taxon>Diptera</taxon>
        <taxon>Brachycera</taxon>
        <taxon>Muscomorpha</taxon>
        <taxon>Ephydroidea</taxon>
        <taxon>Drosophilidae</taxon>
        <taxon>Drosophila</taxon>
    </lineage>
</organism>
<dbReference type="Gene3D" id="2.40.128.20">
    <property type="match status" value="1"/>
</dbReference>
<feature type="domain" description="Lipocalin/cytosolic fatty-acid binding" evidence="3">
    <location>
        <begin position="46"/>
        <end position="162"/>
    </location>
</feature>
<comment type="similarity">
    <text evidence="1 2">Belongs to the calycin superfamily. Lipocalin family.</text>
</comment>
<keyword evidence="4" id="KW-1185">Reference proteome</keyword>
<dbReference type="InterPro" id="IPR000566">
    <property type="entry name" value="Lipocln_cytosolic_FA-bd_dom"/>
</dbReference>
<dbReference type="GeneID" id="117565402"/>
<dbReference type="GO" id="GO:0000302">
    <property type="term" value="P:response to reactive oxygen species"/>
    <property type="evidence" value="ECO:0007669"/>
    <property type="project" value="TreeGrafter"/>
</dbReference>
<protein>
    <submittedName>
        <fullName evidence="5">Apolipoprotein D</fullName>
    </submittedName>
</protein>
<accession>A0A6P8WM69</accession>
<evidence type="ECO:0000256" key="1">
    <source>
        <dbReference type="ARBA" id="ARBA00006889"/>
    </source>
</evidence>
<evidence type="ECO:0000313" key="4">
    <source>
        <dbReference type="Proteomes" id="UP000515160"/>
    </source>
</evidence>
<dbReference type="Proteomes" id="UP000515160">
    <property type="component" value="Chromosome 2L"/>
</dbReference>
<dbReference type="PANTHER" id="PTHR10612:SF34">
    <property type="entry name" value="APOLIPOPROTEIN D"/>
    <property type="match status" value="1"/>
</dbReference>
<name>A0A6P8WM69_DROAB</name>
<evidence type="ECO:0000256" key="2">
    <source>
        <dbReference type="PIRNR" id="PIRNR036893"/>
    </source>
</evidence>
<dbReference type="InterPro" id="IPR012674">
    <property type="entry name" value="Calycin"/>
</dbReference>
<feature type="signal peptide" evidence="2">
    <location>
        <begin position="1"/>
        <end position="21"/>
    </location>
</feature>
<dbReference type="GO" id="GO:0006629">
    <property type="term" value="P:lipid metabolic process"/>
    <property type="evidence" value="ECO:0007669"/>
    <property type="project" value="TreeGrafter"/>
</dbReference>
<dbReference type="OrthoDB" id="565904at2759"/>
<keyword evidence="2" id="KW-0732">Signal</keyword>
<dbReference type="Pfam" id="PF00061">
    <property type="entry name" value="Lipocalin"/>
    <property type="match status" value="1"/>
</dbReference>
<feature type="chain" id="PRO_5028556814" evidence="2">
    <location>
        <begin position="22"/>
        <end position="194"/>
    </location>
</feature>
<sequence length="194" mass="22245">MVRLKLCVAIVLLSLVEPMITFSVTDGVCPTNITSIGKFDMERYLGKWYIYSMFSPFTKPMPHCKSNQFTKDKSGRYFVTSKELEFDTKTVTKHTMKIKSVNSNLGQYIFNHKPRTFPRGVEIYILNTDYTNYTIEYTCINSDGVFNMQWAVIGTQKRVPTESTVYIARKLAKQSGLAMNRLIPVQQDSCPTDT</sequence>
<dbReference type="RefSeq" id="XP_034100378.1">
    <property type="nucleotide sequence ID" value="XM_034244487.1"/>
</dbReference>
<dbReference type="AlphaFoldDB" id="A0A6P8WM69"/>
<dbReference type="PANTHER" id="PTHR10612">
    <property type="entry name" value="APOLIPOPROTEIN D"/>
    <property type="match status" value="1"/>
</dbReference>
<proteinExistence type="inferred from homology"/>